<protein>
    <submittedName>
        <fullName evidence="2">Uncharacterized protein</fullName>
    </submittedName>
</protein>
<comment type="caution">
    <text evidence="2">The sequence shown here is derived from an EMBL/GenBank/DDBJ whole genome shotgun (WGS) entry which is preliminary data.</text>
</comment>
<dbReference type="EMBL" id="VIGI01000011">
    <property type="protein sequence ID" value="KAB8294271.1"/>
    <property type="molecule type" value="Genomic_DNA"/>
</dbReference>
<reference evidence="2 3" key="1">
    <citation type="submission" date="2019-06" db="EMBL/GenBank/DDBJ databases">
        <title>Genome Sequence of the Brown Rot Fungal Pathogen Monilinia laxa.</title>
        <authorList>
            <person name="De Miccolis Angelini R.M."/>
            <person name="Landi L."/>
            <person name="Abate D."/>
            <person name="Pollastro S."/>
            <person name="Romanazzi G."/>
            <person name="Faretra F."/>
        </authorList>
    </citation>
    <scope>NUCLEOTIDE SEQUENCE [LARGE SCALE GENOMIC DNA]</scope>
    <source>
        <strain evidence="2 3">Mlax316</strain>
    </source>
</reference>
<dbReference type="AlphaFoldDB" id="A0A5N6JYQ3"/>
<evidence type="ECO:0000313" key="3">
    <source>
        <dbReference type="Proteomes" id="UP000326757"/>
    </source>
</evidence>
<dbReference type="Proteomes" id="UP000326757">
    <property type="component" value="Unassembled WGS sequence"/>
</dbReference>
<accession>A0A5N6JYQ3</accession>
<evidence type="ECO:0000313" key="2">
    <source>
        <dbReference type="EMBL" id="KAB8294271.1"/>
    </source>
</evidence>
<organism evidence="2 3">
    <name type="scientific">Monilinia laxa</name>
    <name type="common">Brown rot fungus</name>
    <name type="synonym">Sclerotinia laxa</name>
    <dbReference type="NCBI Taxonomy" id="61186"/>
    <lineage>
        <taxon>Eukaryota</taxon>
        <taxon>Fungi</taxon>
        <taxon>Dikarya</taxon>
        <taxon>Ascomycota</taxon>
        <taxon>Pezizomycotina</taxon>
        <taxon>Leotiomycetes</taxon>
        <taxon>Helotiales</taxon>
        <taxon>Sclerotiniaceae</taxon>
        <taxon>Monilinia</taxon>
    </lineage>
</organism>
<name>A0A5N6JYQ3_MONLA</name>
<sequence length="200" mass="22266">MAQIGLDGTPFSPCLSSKAKNPSTSSTNINISFQQQQQQQHTAQSSTSYYSTFAGKSIKADPEKAINSENALLLPHTHPHPSPLFYTPHFQIPQLSTYTTYTYIYTYTYTYISISISISIYPTTSHHLDFSSTQQRNSIQFNPSSIESSIESSLGNVFIRTTNSSFQHDAIPSINNYIPPPSTISRFKSRLRLAVVPSLS</sequence>
<proteinExistence type="predicted"/>
<feature type="region of interest" description="Disordered" evidence="1">
    <location>
        <begin position="1"/>
        <end position="27"/>
    </location>
</feature>
<evidence type="ECO:0000256" key="1">
    <source>
        <dbReference type="SAM" id="MobiDB-lite"/>
    </source>
</evidence>
<keyword evidence="3" id="KW-1185">Reference proteome</keyword>
<gene>
    <name evidence="2" type="ORF">EYC80_009697</name>
</gene>